<dbReference type="RefSeq" id="WP_169930044.1">
    <property type="nucleotide sequence ID" value="NZ_PIPR01000001.1"/>
</dbReference>
<organism evidence="16 17">
    <name type="scientific">Pseudidiomarina aestuarii</name>
    <dbReference type="NCBI Taxonomy" id="624146"/>
    <lineage>
        <taxon>Bacteria</taxon>
        <taxon>Pseudomonadati</taxon>
        <taxon>Pseudomonadota</taxon>
        <taxon>Gammaproteobacteria</taxon>
        <taxon>Alteromonadales</taxon>
        <taxon>Idiomarinaceae</taxon>
        <taxon>Pseudidiomarina</taxon>
    </lineage>
</organism>
<keyword evidence="11 14" id="KW-1015">Disulfide bond</keyword>
<dbReference type="AlphaFoldDB" id="A0A7Z6ZU64"/>
<dbReference type="Gene3D" id="1.20.1550.10">
    <property type="entry name" value="DsbB-like"/>
    <property type="match status" value="1"/>
</dbReference>
<protein>
    <recommendedName>
        <fullName evidence="14">Disulfide bond formation protein B</fullName>
    </recommendedName>
    <alternativeName>
        <fullName evidence="14">Disulfide oxidoreductase</fullName>
    </alternativeName>
</protein>
<feature type="topological domain" description="Periplasmic" evidence="14">
    <location>
        <begin position="32"/>
        <end position="49"/>
    </location>
</feature>
<dbReference type="GO" id="GO:0015035">
    <property type="term" value="F:protein-disulfide reductase activity"/>
    <property type="evidence" value="ECO:0007669"/>
    <property type="project" value="UniProtKB-UniRule"/>
</dbReference>
<dbReference type="NCBIfam" id="NF002485">
    <property type="entry name" value="PRK01749.1"/>
    <property type="match status" value="1"/>
</dbReference>
<evidence type="ECO:0000256" key="4">
    <source>
        <dbReference type="ARBA" id="ARBA00022475"/>
    </source>
</evidence>
<dbReference type="InterPro" id="IPR022920">
    <property type="entry name" value="Disulphide_bond_form_DsbB"/>
</dbReference>
<comment type="subcellular location">
    <subcellularLocation>
        <location evidence="1">Cell inner membrane</location>
        <topology evidence="1">Multi-pass membrane protein</topology>
    </subcellularLocation>
    <subcellularLocation>
        <location evidence="14">Cell membrane</location>
        <topology evidence="14">Multi-pass membrane protein</topology>
    </subcellularLocation>
</comment>
<keyword evidence="13 14" id="KW-0676">Redox-active center</keyword>
<evidence type="ECO:0000256" key="1">
    <source>
        <dbReference type="ARBA" id="ARBA00004429"/>
    </source>
</evidence>
<feature type="transmembrane region" description="Helical" evidence="15">
    <location>
        <begin position="12"/>
        <end position="33"/>
    </location>
</feature>
<evidence type="ECO:0000256" key="12">
    <source>
        <dbReference type="ARBA" id="ARBA00023186"/>
    </source>
</evidence>
<comment type="similarity">
    <text evidence="2 14">Belongs to the DsbB family.</text>
</comment>
<reference evidence="17" key="1">
    <citation type="journal article" date="2018" name="Front. Microbiol.">
        <title>Genome-Based Analysis Reveals the Taxonomy and Diversity of the Family Idiomarinaceae.</title>
        <authorList>
            <person name="Liu Y."/>
            <person name="Lai Q."/>
            <person name="Shao Z."/>
        </authorList>
    </citation>
    <scope>NUCLEOTIDE SEQUENCE [LARGE SCALE GENOMIC DNA]</scope>
    <source>
        <strain evidence="17">KYW314</strain>
    </source>
</reference>
<comment type="function">
    <text evidence="14">Required for disulfide bond formation in some periplasmic proteins. Acts by oxidizing the DsbA protein.</text>
</comment>
<keyword evidence="10 14" id="KW-0472">Membrane</keyword>
<feature type="disulfide bond" description="Redox-active" evidence="14">
    <location>
        <begin position="106"/>
        <end position="132"/>
    </location>
</feature>
<evidence type="ECO:0000256" key="2">
    <source>
        <dbReference type="ARBA" id="ARBA00008823"/>
    </source>
</evidence>
<keyword evidence="3 14" id="KW-0813">Transport</keyword>
<evidence type="ECO:0000313" key="17">
    <source>
        <dbReference type="Proteomes" id="UP000287766"/>
    </source>
</evidence>
<keyword evidence="5" id="KW-0997">Cell inner membrane</keyword>
<feature type="transmembrane region" description="Helical" evidence="15">
    <location>
        <begin position="45"/>
        <end position="64"/>
    </location>
</feature>
<evidence type="ECO:0000256" key="7">
    <source>
        <dbReference type="ARBA" id="ARBA00022982"/>
    </source>
</evidence>
<feature type="transmembrane region" description="Helical" evidence="15">
    <location>
        <begin position="147"/>
        <end position="171"/>
    </location>
</feature>
<evidence type="ECO:0000256" key="10">
    <source>
        <dbReference type="ARBA" id="ARBA00023136"/>
    </source>
</evidence>
<keyword evidence="6 14" id="KW-0812">Transmembrane</keyword>
<accession>A0A7Z6ZU64</accession>
<comment type="caution">
    <text evidence="16">The sequence shown here is derived from an EMBL/GenBank/DDBJ whole genome shotgun (WGS) entry which is preliminary data.</text>
</comment>
<evidence type="ECO:0000256" key="5">
    <source>
        <dbReference type="ARBA" id="ARBA00022519"/>
    </source>
</evidence>
<evidence type="ECO:0000256" key="3">
    <source>
        <dbReference type="ARBA" id="ARBA00022448"/>
    </source>
</evidence>
<evidence type="ECO:0000256" key="14">
    <source>
        <dbReference type="HAMAP-Rule" id="MF_00286"/>
    </source>
</evidence>
<keyword evidence="9 14" id="KW-0560">Oxidoreductase</keyword>
<evidence type="ECO:0000256" key="11">
    <source>
        <dbReference type="ARBA" id="ARBA00023157"/>
    </source>
</evidence>
<sequence>MLATLKQLPSQRAAWAVLAASAWLLVAAALYFQYGMGLEPCVKCIYQRVAIMAIGTVALVPLVAPRSRMTQWLGTLGWLTAAVWGYLIAAEHVALQNSTNAFFMVCDTFPNFPSFMPLHEWFPGVFGAPGLCGDIDWQFAGLSMPGWMQIIFAVYSVTAILVAVTLVWATLSRTTAK</sequence>
<dbReference type="HAMAP" id="MF_00286">
    <property type="entry name" value="DsbB"/>
    <property type="match status" value="1"/>
</dbReference>
<feature type="topological domain" description="Cytoplasmic" evidence="14">
    <location>
        <begin position="1"/>
        <end position="14"/>
    </location>
</feature>
<dbReference type="GO" id="GO:0009055">
    <property type="term" value="F:electron transfer activity"/>
    <property type="evidence" value="ECO:0007669"/>
    <property type="project" value="UniProtKB-UniRule"/>
</dbReference>
<keyword evidence="12 14" id="KW-0143">Chaperone</keyword>
<keyword evidence="17" id="KW-1185">Reference proteome</keyword>
<dbReference type="GO" id="GO:0005886">
    <property type="term" value="C:plasma membrane"/>
    <property type="evidence" value="ECO:0007669"/>
    <property type="project" value="UniProtKB-SubCell"/>
</dbReference>
<dbReference type="InterPro" id="IPR003752">
    <property type="entry name" value="DiS_bond_form_DsbB/BdbC"/>
</dbReference>
<feature type="disulfide bond" description="Redox-active" evidence="14">
    <location>
        <begin position="41"/>
        <end position="44"/>
    </location>
</feature>
<dbReference type="GO" id="GO:0006457">
    <property type="term" value="P:protein folding"/>
    <property type="evidence" value="ECO:0007669"/>
    <property type="project" value="InterPro"/>
</dbReference>
<comment type="caution">
    <text evidence="14">Lacks conserved residue(s) required for the propagation of feature annotation.</text>
</comment>
<dbReference type="InterPro" id="IPR023380">
    <property type="entry name" value="DsbB-like_sf"/>
</dbReference>
<proteinExistence type="inferred from homology"/>
<dbReference type="PANTHER" id="PTHR36570:SF2">
    <property type="entry name" value="DISULFIDE BOND FORMATION PROTEIN B"/>
    <property type="match status" value="1"/>
</dbReference>
<evidence type="ECO:0000256" key="8">
    <source>
        <dbReference type="ARBA" id="ARBA00022989"/>
    </source>
</evidence>
<feature type="topological domain" description="Cytoplasmic" evidence="14">
    <location>
        <begin position="166"/>
        <end position="177"/>
    </location>
</feature>
<keyword evidence="8 14" id="KW-1133">Transmembrane helix</keyword>
<evidence type="ECO:0000256" key="13">
    <source>
        <dbReference type="ARBA" id="ARBA00023284"/>
    </source>
</evidence>
<keyword evidence="4 14" id="KW-1003">Cell membrane</keyword>
<dbReference type="SUPFAM" id="SSF158442">
    <property type="entry name" value="DsbB-like"/>
    <property type="match status" value="1"/>
</dbReference>
<keyword evidence="7 14" id="KW-0249">Electron transport</keyword>
<dbReference type="Pfam" id="PF02600">
    <property type="entry name" value="DsbB"/>
    <property type="match status" value="1"/>
</dbReference>
<dbReference type="PANTHER" id="PTHR36570">
    <property type="entry name" value="DISULFIDE BOND FORMATION PROTEIN B"/>
    <property type="match status" value="1"/>
</dbReference>
<dbReference type="InterPro" id="IPR050183">
    <property type="entry name" value="DsbB"/>
</dbReference>
<evidence type="ECO:0000256" key="15">
    <source>
        <dbReference type="SAM" id="Phobius"/>
    </source>
</evidence>
<evidence type="ECO:0000256" key="6">
    <source>
        <dbReference type="ARBA" id="ARBA00022692"/>
    </source>
</evidence>
<evidence type="ECO:0000256" key="9">
    <source>
        <dbReference type="ARBA" id="ARBA00023002"/>
    </source>
</evidence>
<evidence type="ECO:0000313" key="16">
    <source>
        <dbReference type="EMBL" id="RUO41312.1"/>
    </source>
</evidence>
<feature type="transmembrane region" description="Helical" evidence="15">
    <location>
        <begin position="76"/>
        <end position="95"/>
    </location>
</feature>
<dbReference type="EMBL" id="PIPR01000001">
    <property type="protein sequence ID" value="RUO41312.1"/>
    <property type="molecule type" value="Genomic_DNA"/>
</dbReference>
<gene>
    <name evidence="14" type="primary">dsbB</name>
    <name evidence="16" type="ORF">CWE22_03800</name>
</gene>
<dbReference type="Proteomes" id="UP000287766">
    <property type="component" value="Unassembled WGS sequence"/>
</dbReference>
<name>A0A7Z6ZU64_9GAMM</name>